<dbReference type="Proteomes" id="UP000053144">
    <property type="component" value="Chromosome 1"/>
</dbReference>
<feature type="region of interest" description="Disordered" evidence="1">
    <location>
        <begin position="33"/>
        <end position="57"/>
    </location>
</feature>
<dbReference type="EMBL" id="CM003371">
    <property type="protein sequence ID" value="KOM31186.1"/>
    <property type="molecule type" value="Genomic_DNA"/>
</dbReference>
<name>A0A0L9TL33_PHAAN</name>
<evidence type="ECO:0000313" key="3">
    <source>
        <dbReference type="Proteomes" id="UP000053144"/>
    </source>
</evidence>
<sequence>MKLALHEWKAQAYNNDGNGRRKKTQGVTIAQLHPSNNIPGAQLHASGNIPESWRSAARQPHLNYNKSGRMGLSCTPAAPQL</sequence>
<evidence type="ECO:0000256" key="1">
    <source>
        <dbReference type="SAM" id="MobiDB-lite"/>
    </source>
</evidence>
<gene>
    <name evidence="2" type="ORF">LR48_Vigan01g074100</name>
</gene>
<dbReference type="AlphaFoldDB" id="A0A0L9TL33"/>
<organism evidence="2 3">
    <name type="scientific">Phaseolus angularis</name>
    <name type="common">Azuki bean</name>
    <name type="synonym">Vigna angularis</name>
    <dbReference type="NCBI Taxonomy" id="3914"/>
    <lineage>
        <taxon>Eukaryota</taxon>
        <taxon>Viridiplantae</taxon>
        <taxon>Streptophyta</taxon>
        <taxon>Embryophyta</taxon>
        <taxon>Tracheophyta</taxon>
        <taxon>Spermatophyta</taxon>
        <taxon>Magnoliopsida</taxon>
        <taxon>eudicotyledons</taxon>
        <taxon>Gunneridae</taxon>
        <taxon>Pentapetalae</taxon>
        <taxon>rosids</taxon>
        <taxon>fabids</taxon>
        <taxon>Fabales</taxon>
        <taxon>Fabaceae</taxon>
        <taxon>Papilionoideae</taxon>
        <taxon>50 kb inversion clade</taxon>
        <taxon>NPAAA clade</taxon>
        <taxon>indigoferoid/millettioid clade</taxon>
        <taxon>Phaseoleae</taxon>
        <taxon>Vigna</taxon>
    </lineage>
</organism>
<evidence type="ECO:0000313" key="2">
    <source>
        <dbReference type="EMBL" id="KOM31186.1"/>
    </source>
</evidence>
<accession>A0A0L9TL33</accession>
<dbReference type="Gramene" id="KOM31186">
    <property type="protein sequence ID" value="KOM31186"/>
    <property type="gene ID" value="LR48_Vigan01g074100"/>
</dbReference>
<proteinExistence type="predicted"/>
<reference evidence="3" key="1">
    <citation type="journal article" date="2015" name="Proc. Natl. Acad. Sci. U.S.A.">
        <title>Genome sequencing of adzuki bean (Vigna angularis) provides insight into high starch and low fat accumulation and domestication.</title>
        <authorList>
            <person name="Yang K."/>
            <person name="Tian Z."/>
            <person name="Chen C."/>
            <person name="Luo L."/>
            <person name="Zhao B."/>
            <person name="Wang Z."/>
            <person name="Yu L."/>
            <person name="Li Y."/>
            <person name="Sun Y."/>
            <person name="Li W."/>
            <person name="Chen Y."/>
            <person name="Li Y."/>
            <person name="Zhang Y."/>
            <person name="Ai D."/>
            <person name="Zhao J."/>
            <person name="Shang C."/>
            <person name="Ma Y."/>
            <person name="Wu B."/>
            <person name="Wang M."/>
            <person name="Gao L."/>
            <person name="Sun D."/>
            <person name="Zhang P."/>
            <person name="Guo F."/>
            <person name="Wang W."/>
            <person name="Li Y."/>
            <person name="Wang J."/>
            <person name="Varshney R.K."/>
            <person name="Wang J."/>
            <person name="Ling H.Q."/>
            <person name="Wan P."/>
        </authorList>
    </citation>
    <scope>NUCLEOTIDE SEQUENCE</scope>
    <source>
        <strain evidence="3">cv. Jingnong 6</strain>
    </source>
</reference>
<protein>
    <submittedName>
        <fullName evidence="2">Uncharacterized protein</fullName>
    </submittedName>
</protein>